<keyword evidence="2" id="KW-1185">Reference proteome</keyword>
<name>A0A0F6R5Q2_9CAUD</name>
<dbReference type="Proteomes" id="UP000033804">
    <property type="component" value="Segment"/>
</dbReference>
<evidence type="ECO:0000313" key="2">
    <source>
        <dbReference type="Proteomes" id="UP000033804"/>
    </source>
</evidence>
<organism evidence="1 2">
    <name type="scientific">Sinorhizobium phage phiM9</name>
    <dbReference type="NCBI Taxonomy" id="1636182"/>
    <lineage>
        <taxon>Viruses</taxon>
        <taxon>Duplodnaviria</taxon>
        <taxon>Heunggongvirae</taxon>
        <taxon>Uroviricota</taxon>
        <taxon>Caudoviricetes</taxon>
        <taxon>Pootjesviridae</taxon>
        <taxon>Emnonavirus</taxon>
        <taxon>Emnonavirus phiM9</taxon>
    </lineage>
</organism>
<dbReference type="EMBL" id="KP881232">
    <property type="protein sequence ID" value="AKE44645.1"/>
    <property type="molecule type" value="Genomic_DNA"/>
</dbReference>
<sequence length="97" mass="10456">MPSSLPLSFTNVSFDLSDPRLDRSHLLLQTDDVDLDLLIHLALKFITLDVSVDPVLSLADAVLQVSDLLRQRAASSTSVKHACPQCESSAYAGDDGC</sequence>
<dbReference type="RefSeq" id="YP_009189399.1">
    <property type="nucleotide sequence ID" value="NC_028676.1"/>
</dbReference>
<proteinExistence type="predicted"/>
<protein>
    <submittedName>
        <fullName evidence="1">Uncharacterized protein</fullName>
    </submittedName>
</protein>
<accession>A0A0F6R5Q2</accession>
<dbReference type="KEGG" id="vg:26517697"/>
<reference evidence="2" key="2">
    <citation type="submission" date="2015-03" db="EMBL/GenBank/DDBJ databases">
        <title>The genome and structure of Sinorhizobium meliloti phage phiM9.</title>
        <authorList>
            <person name="Johnson M.C."/>
            <person name="Tatum K.B."/>
            <person name="Lynn J.S."/>
            <person name="Brewer T.E."/>
            <person name="Washburn B.K."/>
            <person name="Stroupe M.E."/>
            <person name="Jones K.M."/>
        </authorList>
    </citation>
    <scope>NUCLEOTIDE SEQUENCE [LARGE SCALE GENOMIC DNA]</scope>
</reference>
<gene>
    <name evidence="1" type="ORF">Sm_phiM9_015</name>
</gene>
<dbReference type="GeneID" id="26517697"/>
<evidence type="ECO:0000313" key="1">
    <source>
        <dbReference type="EMBL" id="AKE44645.1"/>
    </source>
</evidence>
<reference evidence="1 2" key="1">
    <citation type="journal article" date="2015" name="J. Virol.">
        <title>Sinorhizobium meliloti Phage ?M9 Defines a New Group of T4 Superfamily Phages with Unusual Genomic Features but a Common T=16 Capsid.</title>
        <authorList>
            <person name="Johnson M.C."/>
            <person name="Tatum K.B."/>
            <person name="Lynn J.S."/>
            <person name="Brewer T.E."/>
            <person name="Lu S."/>
            <person name="Washburn B.K."/>
            <person name="Stroupe M.E."/>
            <person name="Jones K.M."/>
        </authorList>
    </citation>
    <scope>NUCLEOTIDE SEQUENCE [LARGE SCALE GENOMIC DNA]</scope>
</reference>